<proteinExistence type="inferred from homology"/>
<comment type="catalytic activity">
    <reaction evidence="10 14">
        <text>2'-deoxycytidine + H2O + H(+) = 2'-deoxyuridine + NH4(+)</text>
        <dbReference type="Rhea" id="RHEA:13433"/>
        <dbReference type="ChEBI" id="CHEBI:15377"/>
        <dbReference type="ChEBI" id="CHEBI:15378"/>
        <dbReference type="ChEBI" id="CHEBI:15698"/>
        <dbReference type="ChEBI" id="CHEBI:16450"/>
        <dbReference type="ChEBI" id="CHEBI:28938"/>
        <dbReference type="EC" id="3.5.4.5"/>
    </reaction>
</comment>
<dbReference type="Proteomes" id="UP000519004">
    <property type="component" value="Unassembled WGS sequence"/>
</dbReference>
<dbReference type="EMBL" id="JACHHX010000019">
    <property type="protein sequence ID" value="MBB5016403.1"/>
    <property type="molecule type" value="Genomic_DNA"/>
</dbReference>
<dbReference type="Gene3D" id="3.40.140.10">
    <property type="entry name" value="Cytidine Deaminase, domain 2"/>
    <property type="match status" value="1"/>
</dbReference>
<evidence type="ECO:0000256" key="7">
    <source>
        <dbReference type="ARBA" id="ARBA00022801"/>
    </source>
</evidence>
<dbReference type="GO" id="GO:0004126">
    <property type="term" value="F:cytidine deaminase activity"/>
    <property type="evidence" value="ECO:0007669"/>
    <property type="project" value="UniProtKB-UniRule"/>
</dbReference>
<dbReference type="GO" id="GO:0055086">
    <property type="term" value="P:nucleobase-containing small molecule metabolic process"/>
    <property type="evidence" value="ECO:0007669"/>
    <property type="project" value="UniProtKB-ARBA"/>
</dbReference>
<comment type="caution">
    <text evidence="16">The sequence shown here is derived from an EMBL/GenBank/DDBJ whole genome shotgun (WGS) entry which is preliminary data.</text>
</comment>
<evidence type="ECO:0000256" key="4">
    <source>
        <dbReference type="ARBA" id="ARBA00012783"/>
    </source>
</evidence>
<dbReference type="GO" id="GO:0072527">
    <property type="term" value="P:pyrimidine-containing compound metabolic process"/>
    <property type="evidence" value="ECO:0007669"/>
    <property type="project" value="UniProtKB-ARBA"/>
</dbReference>
<dbReference type="NCBIfam" id="TIGR01354">
    <property type="entry name" value="cyt_deam_tetra"/>
    <property type="match status" value="1"/>
</dbReference>
<evidence type="ECO:0000256" key="13">
    <source>
        <dbReference type="PIRSR" id="PIRSR606262-3"/>
    </source>
</evidence>
<dbReference type="PANTHER" id="PTHR11644:SF2">
    <property type="entry name" value="CYTIDINE DEAMINASE"/>
    <property type="match status" value="1"/>
</dbReference>
<keyword evidence="8 13" id="KW-0862">Zinc</keyword>
<accession>A0A7W7Y1J6</accession>
<evidence type="ECO:0000256" key="5">
    <source>
        <dbReference type="ARBA" id="ARBA00018266"/>
    </source>
</evidence>
<evidence type="ECO:0000256" key="12">
    <source>
        <dbReference type="PIRSR" id="PIRSR606262-1"/>
    </source>
</evidence>
<evidence type="ECO:0000256" key="8">
    <source>
        <dbReference type="ARBA" id="ARBA00022833"/>
    </source>
</evidence>
<organism evidence="16 17">
    <name type="scientific">Rehaibacterium terrae</name>
    <dbReference type="NCBI Taxonomy" id="1341696"/>
    <lineage>
        <taxon>Bacteria</taxon>
        <taxon>Pseudomonadati</taxon>
        <taxon>Pseudomonadota</taxon>
        <taxon>Gammaproteobacteria</taxon>
        <taxon>Lysobacterales</taxon>
        <taxon>Lysobacteraceae</taxon>
        <taxon>Rehaibacterium</taxon>
    </lineage>
</organism>
<dbReference type="InterPro" id="IPR050202">
    <property type="entry name" value="Cyt/Deoxycyt_deaminase"/>
</dbReference>
<dbReference type="GO" id="GO:0008270">
    <property type="term" value="F:zinc ion binding"/>
    <property type="evidence" value="ECO:0007669"/>
    <property type="project" value="UniProtKB-UniRule"/>
</dbReference>
<comment type="function">
    <text evidence="2 14">This enzyme scavenges exogenous and endogenous cytidine and 2'-deoxycytidine for UMP synthesis.</text>
</comment>
<dbReference type="PANTHER" id="PTHR11644">
    <property type="entry name" value="CYTIDINE DEAMINASE"/>
    <property type="match status" value="1"/>
</dbReference>
<dbReference type="InterPro" id="IPR016192">
    <property type="entry name" value="APOBEC/CMP_deaminase_Zn-bd"/>
</dbReference>
<dbReference type="PROSITE" id="PS51747">
    <property type="entry name" value="CYT_DCMP_DEAMINASES_2"/>
    <property type="match status" value="1"/>
</dbReference>
<feature type="binding site" evidence="13">
    <location>
        <position position="93"/>
    </location>
    <ligand>
        <name>Zn(2+)</name>
        <dbReference type="ChEBI" id="CHEBI:29105"/>
        <note>catalytic</note>
    </ligand>
</feature>
<evidence type="ECO:0000259" key="15">
    <source>
        <dbReference type="PROSITE" id="PS51747"/>
    </source>
</evidence>
<keyword evidence="7 14" id="KW-0378">Hydrolase</keyword>
<feature type="binding site" evidence="13">
    <location>
        <position position="54"/>
    </location>
    <ligand>
        <name>Zn(2+)</name>
        <dbReference type="ChEBI" id="CHEBI:29105"/>
        <note>catalytic</note>
    </ligand>
</feature>
<comment type="similarity">
    <text evidence="3 14">Belongs to the cytidine and deoxycytidylate deaminase family.</text>
</comment>
<keyword evidence="17" id="KW-1185">Reference proteome</keyword>
<reference evidence="16 17" key="1">
    <citation type="submission" date="2020-08" db="EMBL/GenBank/DDBJ databases">
        <title>Genomic Encyclopedia of Type Strains, Phase IV (KMG-IV): sequencing the most valuable type-strain genomes for metagenomic binning, comparative biology and taxonomic classification.</title>
        <authorList>
            <person name="Goeker M."/>
        </authorList>
    </citation>
    <scope>NUCLEOTIDE SEQUENCE [LARGE SCALE GENOMIC DNA]</scope>
    <source>
        <strain evidence="16 17">DSM 25897</strain>
    </source>
</reference>
<evidence type="ECO:0000256" key="3">
    <source>
        <dbReference type="ARBA" id="ARBA00006576"/>
    </source>
</evidence>
<feature type="domain" description="CMP/dCMP-type deaminase" evidence="15">
    <location>
        <begin position="2"/>
        <end position="134"/>
    </location>
</feature>
<dbReference type="RefSeq" id="WP_183949070.1">
    <property type="nucleotide sequence ID" value="NZ_JACHHX010000019.1"/>
</dbReference>
<comment type="catalytic activity">
    <reaction evidence="11 14">
        <text>cytidine + H2O + H(+) = uridine + NH4(+)</text>
        <dbReference type="Rhea" id="RHEA:16069"/>
        <dbReference type="ChEBI" id="CHEBI:15377"/>
        <dbReference type="ChEBI" id="CHEBI:15378"/>
        <dbReference type="ChEBI" id="CHEBI:16704"/>
        <dbReference type="ChEBI" id="CHEBI:17562"/>
        <dbReference type="ChEBI" id="CHEBI:28938"/>
        <dbReference type="EC" id="3.5.4.5"/>
    </reaction>
</comment>
<evidence type="ECO:0000256" key="14">
    <source>
        <dbReference type="RuleBase" id="RU364006"/>
    </source>
</evidence>
<evidence type="ECO:0000256" key="6">
    <source>
        <dbReference type="ARBA" id="ARBA00022723"/>
    </source>
</evidence>
<dbReference type="InterPro" id="IPR002125">
    <property type="entry name" value="CMP_dCMP_dom"/>
</dbReference>
<dbReference type="EC" id="3.5.4.5" evidence="4 14"/>
<keyword evidence="6 13" id="KW-0479">Metal-binding</keyword>
<evidence type="ECO:0000256" key="10">
    <source>
        <dbReference type="ARBA" id="ARBA00049252"/>
    </source>
</evidence>
<sequence>MTDFGLLLATAAQALERAYAPYSQLRVGAAVLTEAGGVYSGCNVENAAFPIGGCAEHHAIAAAVRAEGPGMRLRAVAISARDVHDAAVAIPPCGACRQLIREFGSEVEVAFLGRDGEVLRFGIEELLPQSFALDAVR</sequence>
<evidence type="ECO:0000256" key="1">
    <source>
        <dbReference type="ARBA" id="ARBA00001947"/>
    </source>
</evidence>
<dbReference type="AlphaFoldDB" id="A0A7W7Y1J6"/>
<dbReference type="InterPro" id="IPR006262">
    <property type="entry name" value="Cyt_deam_tetra"/>
</dbReference>
<dbReference type="SUPFAM" id="SSF53927">
    <property type="entry name" value="Cytidine deaminase-like"/>
    <property type="match status" value="1"/>
</dbReference>
<evidence type="ECO:0000256" key="9">
    <source>
        <dbReference type="ARBA" id="ARBA00032005"/>
    </source>
</evidence>
<dbReference type="NCBIfam" id="NF004064">
    <property type="entry name" value="PRK05578.1"/>
    <property type="match status" value="1"/>
</dbReference>
<gene>
    <name evidence="16" type="ORF">HNQ58_002318</name>
</gene>
<name>A0A7W7Y1J6_9GAMM</name>
<evidence type="ECO:0000313" key="16">
    <source>
        <dbReference type="EMBL" id="MBB5016403.1"/>
    </source>
</evidence>
<dbReference type="Pfam" id="PF00383">
    <property type="entry name" value="dCMP_cyt_deam_1"/>
    <property type="match status" value="1"/>
</dbReference>
<comment type="cofactor">
    <cofactor evidence="1 13 14">
        <name>Zn(2+)</name>
        <dbReference type="ChEBI" id="CHEBI:29105"/>
    </cofactor>
</comment>
<evidence type="ECO:0000256" key="2">
    <source>
        <dbReference type="ARBA" id="ARBA00003949"/>
    </source>
</evidence>
<dbReference type="GO" id="GO:0005829">
    <property type="term" value="C:cytosol"/>
    <property type="evidence" value="ECO:0007669"/>
    <property type="project" value="TreeGrafter"/>
</dbReference>
<dbReference type="InterPro" id="IPR016193">
    <property type="entry name" value="Cytidine_deaminase-like"/>
</dbReference>
<protein>
    <recommendedName>
        <fullName evidence="5 14">Cytidine deaminase</fullName>
        <ecNumber evidence="4 14">3.5.4.5</ecNumber>
    </recommendedName>
    <alternativeName>
        <fullName evidence="9 14">Cytidine aminohydrolase</fullName>
    </alternativeName>
</protein>
<feature type="binding site" evidence="13">
    <location>
        <position position="96"/>
    </location>
    <ligand>
        <name>Zn(2+)</name>
        <dbReference type="ChEBI" id="CHEBI:29105"/>
        <note>catalytic</note>
    </ligand>
</feature>
<feature type="active site" description="Proton donor" evidence="12">
    <location>
        <position position="56"/>
    </location>
</feature>
<dbReference type="CDD" id="cd01283">
    <property type="entry name" value="cytidine_deaminase"/>
    <property type="match status" value="1"/>
</dbReference>
<evidence type="ECO:0000313" key="17">
    <source>
        <dbReference type="Proteomes" id="UP000519004"/>
    </source>
</evidence>
<dbReference type="GO" id="GO:0042802">
    <property type="term" value="F:identical protein binding"/>
    <property type="evidence" value="ECO:0007669"/>
    <property type="project" value="UniProtKB-ARBA"/>
</dbReference>
<dbReference type="PROSITE" id="PS00903">
    <property type="entry name" value="CYT_DCMP_DEAMINASES_1"/>
    <property type="match status" value="1"/>
</dbReference>
<evidence type="ECO:0000256" key="11">
    <source>
        <dbReference type="ARBA" id="ARBA00049558"/>
    </source>
</evidence>